<accession>A0A2K8NXY5</accession>
<dbReference type="InterPro" id="IPR007393">
    <property type="entry name" value="YlxR_dom"/>
</dbReference>
<dbReference type="InterPro" id="IPR035931">
    <property type="entry name" value="YlxR-like_sf"/>
</dbReference>
<dbReference type="PANTHER" id="PTHR34215:SF1">
    <property type="entry name" value="YLXR DOMAIN-CONTAINING PROTEIN"/>
    <property type="match status" value="1"/>
</dbReference>
<sequence length="98" mass="11449">MNTMNITKNKKTNFRKDISSNQMFIKNELIRIVKNKANEIFIDKTFKAAGHGVYIFPSINAFEIVKKRNLLSRSFKKNVSEEIYNSLLLEIKEHNKNG</sequence>
<dbReference type="Proteomes" id="UP000232230">
    <property type="component" value="Chromosome"/>
</dbReference>
<evidence type="ECO:0000259" key="1">
    <source>
        <dbReference type="Pfam" id="PF04296"/>
    </source>
</evidence>
<dbReference type="KEGG" id="esx:ESOMN_v1c03130"/>
<organism evidence="2 3">
    <name type="scientific">Williamsoniiplasma somnilux</name>
    <dbReference type="NCBI Taxonomy" id="215578"/>
    <lineage>
        <taxon>Bacteria</taxon>
        <taxon>Bacillati</taxon>
        <taxon>Mycoplasmatota</taxon>
        <taxon>Mollicutes</taxon>
        <taxon>Entomoplasmatales</taxon>
        <taxon>Williamsoniiplasma</taxon>
    </lineage>
</organism>
<proteinExistence type="predicted"/>
<dbReference type="NCBIfam" id="NF047356">
    <property type="entry name" value="RNA_bind_RnpM"/>
    <property type="match status" value="1"/>
</dbReference>
<dbReference type="InterPro" id="IPR037465">
    <property type="entry name" value="YlxR"/>
</dbReference>
<protein>
    <submittedName>
        <fullName evidence="2">RNA-binding protein</fullName>
    </submittedName>
</protein>
<evidence type="ECO:0000313" key="2">
    <source>
        <dbReference type="EMBL" id="ATZ18695.1"/>
    </source>
</evidence>
<reference evidence="2 3" key="1">
    <citation type="submission" date="2017-11" db="EMBL/GenBank/DDBJ databases">
        <title>Genome sequence of Entomoplasma somnilux PYAN-1 (ATCC 49194).</title>
        <authorList>
            <person name="Lo W.-S."/>
            <person name="Gasparich G.E."/>
            <person name="Kuo C.-H."/>
        </authorList>
    </citation>
    <scope>NUCLEOTIDE SEQUENCE [LARGE SCALE GENOMIC DNA]</scope>
    <source>
        <strain evidence="2 3">PYAN-1</strain>
    </source>
</reference>
<evidence type="ECO:0000313" key="3">
    <source>
        <dbReference type="Proteomes" id="UP000232230"/>
    </source>
</evidence>
<keyword evidence="3" id="KW-1185">Reference proteome</keyword>
<gene>
    <name evidence="2" type="ORF">ESOMN_v1c03130</name>
</gene>
<dbReference type="PANTHER" id="PTHR34215">
    <property type="entry name" value="BLL0784 PROTEIN"/>
    <property type="match status" value="1"/>
</dbReference>
<dbReference type="EMBL" id="CP024965">
    <property type="protein sequence ID" value="ATZ18695.1"/>
    <property type="molecule type" value="Genomic_DNA"/>
</dbReference>
<dbReference type="RefSeq" id="WP_024863218.1">
    <property type="nucleotide sequence ID" value="NZ_CP024965.1"/>
</dbReference>
<dbReference type="AlphaFoldDB" id="A0A2K8NXY5"/>
<dbReference type="Gene3D" id="3.30.1230.10">
    <property type="entry name" value="YlxR-like"/>
    <property type="match status" value="1"/>
</dbReference>
<feature type="domain" description="YlxR" evidence="1">
    <location>
        <begin position="15"/>
        <end position="87"/>
    </location>
</feature>
<dbReference type="SUPFAM" id="SSF64376">
    <property type="entry name" value="YlxR-like"/>
    <property type="match status" value="1"/>
</dbReference>
<name>A0A2K8NXY5_9MOLU</name>
<dbReference type="Pfam" id="PF04296">
    <property type="entry name" value="YlxR"/>
    <property type="match status" value="1"/>
</dbReference>